<evidence type="ECO:0000313" key="1">
    <source>
        <dbReference type="EMBL" id="MBW4659238.1"/>
    </source>
</evidence>
<dbReference type="EMBL" id="JAHHHD010000010">
    <property type="protein sequence ID" value="MBW4659238.1"/>
    <property type="molecule type" value="Genomic_DNA"/>
</dbReference>
<protein>
    <submittedName>
        <fullName evidence="1">Glycosyltransferase family 2 protein</fullName>
    </submittedName>
</protein>
<reference evidence="1" key="2">
    <citation type="journal article" date="2022" name="Microbiol. Resour. Announc.">
        <title>Metagenome Sequencing to Explore Phylogenomics of Terrestrial Cyanobacteria.</title>
        <authorList>
            <person name="Ward R.D."/>
            <person name="Stajich J.E."/>
            <person name="Johansen J.R."/>
            <person name="Huntemann M."/>
            <person name="Clum A."/>
            <person name="Foster B."/>
            <person name="Foster B."/>
            <person name="Roux S."/>
            <person name="Palaniappan K."/>
            <person name="Varghese N."/>
            <person name="Mukherjee S."/>
            <person name="Reddy T.B.K."/>
            <person name="Daum C."/>
            <person name="Copeland A."/>
            <person name="Chen I.A."/>
            <person name="Ivanova N.N."/>
            <person name="Kyrpides N.C."/>
            <person name="Shapiro N."/>
            <person name="Eloe-Fadrosh E.A."/>
            <person name="Pietrasiak N."/>
        </authorList>
    </citation>
    <scope>NUCLEOTIDE SEQUENCE</scope>
    <source>
        <strain evidence="1">UHER 2000/2452</strain>
    </source>
</reference>
<dbReference type="Gene3D" id="3.90.550.10">
    <property type="entry name" value="Spore Coat Polysaccharide Biosynthesis Protein SpsA, Chain A"/>
    <property type="match status" value="1"/>
</dbReference>
<organism evidence="1 2">
    <name type="scientific">Drouetiella hepatica Uher 2000/2452</name>
    <dbReference type="NCBI Taxonomy" id="904376"/>
    <lineage>
        <taxon>Bacteria</taxon>
        <taxon>Bacillati</taxon>
        <taxon>Cyanobacteriota</taxon>
        <taxon>Cyanophyceae</taxon>
        <taxon>Oculatellales</taxon>
        <taxon>Oculatellaceae</taxon>
        <taxon>Drouetiella</taxon>
    </lineage>
</organism>
<accession>A0A951QD94</accession>
<sequence>MSSANLKTPVVFIVFKRADTTARVFEAIRQVKPSRLLVVADGPRSDRPGEAEQCAATRAIIDQVDWDCEVVKNYSEVNLGCAKRVSSGLDWAFSLVEEAIILEDDCVPHLTFFNFCEELLARYRDDNRIMSISGQNVQLGQKTTDDSYYFSRYNHCWGWASWRRAWQYYDLEMKNWLDVRAKHILKDIFEDDRAAKYWTKIFQDTYDKKHRTWDYQWTLSCWLQGGVSIISSVNMISNIGFSLDATNTQTTEANNPYAAMPAEPLEIPLKHPHYIIRNARADAITQNQFYDTTLPVRIRRKIKKMINL</sequence>
<evidence type="ECO:0000313" key="2">
    <source>
        <dbReference type="Proteomes" id="UP000757435"/>
    </source>
</evidence>
<gene>
    <name evidence="1" type="ORF">KME15_11225</name>
</gene>
<comment type="caution">
    <text evidence="1">The sequence shown here is derived from an EMBL/GenBank/DDBJ whole genome shotgun (WGS) entry which is preliminary data.</text>
</comment>
<dbReference type="Proteomes" id="UP000757435">
    <property type="component" value="Unassembled WGS sequence"/>
</dbReference>
<dbReference type="SUPFAM" id="SSF53448">
    <property type="entry name" value="Nucleotide-diphospho-sugar transferases"/>
    <property type="match status" value="1"/>
</dbReference>
<proteinExistence type="predicted"/>
<dbReference type="InterPro" id="IPR029044">
    <property type="entry name" value="Nucleotide-diphossugar_trans"/>
</dbReference>
<name>A0A951QD94_9CYAN</name>
<dbReference type="AlphaFoldDB" id="A0A951QD94"/>
<reference evidence="1" key="1">
    <citation type="submission" date="2021-05" db="EMBL/GenBank/DDBJ databases">
        <authorList>
            <person name="Pietrasiak N."/>
            <person name="Ward R."/>
            <person name="Stajich J.E."/>
            <person name="Kurbessoian T."/>
        </authorList>
    </citation>
    <scope>NUCLEOTIDE SEQUENCE</scope>
    <source>
        <strain evidence="1">UHER 2000/2452</strain>
    </source>
</reference>